<reference evidence="2 3" key="1">
    <citation type="journal article" date="2019" name="Nat. Med.">
        <title>A library of human gut bacterial isolates paired with longitudinal multiomics data enables mechanistic microbiome research.</title>
        <authorList>
            <person name="Poyet M."/>
            <person name="Groussin M."/>
            <person name="Gibbons S.M."/>
            <person name="Avila-Pacheco J."/>
            <person name="Jiang X."/>
            <person name="Kearney S.M."/>
            <person name="Perrotta A.R."/>
            <person name="Berdy B."/>
            <person name="Zhao S."/>
            <person name="Lieberman T.D."/>
            <person name="Swanson P.K."/>
            <person name="Smith M."/>
            <person name="Roesemann S."/>
            <person name="Alexander J.E."/>
            <person name="Rich S.A."/>
            <person name="Livny J."/>
            <person name="Vlamakis H."/>
            <person name="Clish C."/>
            <person name="Bullock K."/>
            <person name="Deik A."/>
            <person name="Scott J."/>
            <person name="Pierce K.A."/>
            <person name="Xavier R.J."/>
            <person name="Alm E.J."/>
        </authorList>
    </citation>
    <scope>NUCLEOTIDE SEQUENCE [LARGE SCALE GENOMIC DNA]</scope>
    <source>
        <strain evidence="2 3">BIOML-A1</strain>
    </source>
</reference>
<comment type="caution">
    <text evidence="2">The sequence shown here is derived from an EMBL/GenBank/DDBJ whole genome shotgun (WGS) entry which is preliminary data.</text>
</comment>
<dbReference type="InterPro" id="IPR025246">
    <property type="entry name" value="IS30-like_HTH"/>
</dbReference>
<name>A0A6N9JS08_9FIRM</name>
<sequence>MARKYKRLNYEDRKAIEAMCKQGKRAEEIAEAMDVHRATIYHELKRGGAENGNRKQYSADMAQKAI</sequence>
<accession>A0A6N9JS08</accession>
<proteinExistence type="predicted"/>
<organism evidence="2 3">
    <name type="scientific">Dorea longicatena</name>
    <dbReference type="NCBI Taxonomy" id="88431"/>
    <lineage>
        <taxon>Bacteria</taxon>
        <taxon>Bacillati</taxon>
        <taxon>Bacillota</taxon>
        <taxon>Clostridia</taxon>
        <taxon>Lachnospirales</taxon>
        <taxon>Lachnospiraceae</taxon>
        <taxon>Dorea</taxon>
    </lineage>
</organism>
<feature type="domain" description="Transposase IS30-like HTH" evidence="1">
    <location>
        <begin position="4"/>
        <end position="47"/>
    </location>
</feature>
<dbReference type="Pfam" id="PF13936">
    <property type="entry name" value="HTH_38"/>
    <property type="match status" value="1"/>
</dbReference>
<evidence type="ECO:0000313" key="2">
    <source>
        <dbReference type="EMBL" id="MZK08944.1"/>
    </source>
</evidence>
<dbReference type="SUPFAM" id="SSF46689">
    <property type="entry name" value="Homeodomain-like"/>
    <property type="match status" value="1"/>
</dbReference>
<evidence type="ECO:0000313" key="3">
    <source>
        <dbReference type="Proteomes" id="UP000449249"/>
    </source>
</evidence>
<dbReference type="AlphaFoldDB" id="A0A6N9JS08"/>
<evidence type="ECO:0000259" key="1">
    <source>
        <dbReference type="Pfam" id="PF13936"/>
    </source>
</evidence>
<dbReference type="InterPro" id="IPR009057">
    <property type="entry name" value="Homeodomain-like_sf"/>
</dbReference>
<dbReference type="EMBL" id="WWSH01000001">
    <property type="protein sequence ID" value="MZK08944.1"/>
    <property type="molecule type" value="Genomic_DNA"/>
</dbReference>
<gene>
    <name evidence="2" type="ORF">GT576_00950</name>
</gene>
<dbReference type="Gene3D" id="1.10.10.60">
    <property type="entry name" value="Homeodomain-like"/>
    <property type="match status" value="1"/>
</dbReference>
<dbReference type="Proteomes" id="UP000449249">
    <property type="component" value="Unassembled WGS sequence"/>
</dbReference>
<dbReference type="RefSeq" id="WP_022426977.1">
    <property type="nucleotide sequence ID" value="NZ_CP100126.1"/>
</dbReference>
<dbReference type="GeneID" id="79804074"/>
<protein>
    <submittedName>
        <fullName evidence="2">Helix-turn-helix domain-containing protein</fullName>
    </submittedName>
</protein>